<evidence type="ECO:0000313" key="8">
    <source>
        <dbReference type="Proteomes" id="UP001041814"/>
    </source>
</evidence>
<feature type="transmembrane region" description="Helical" evidence="6">
    <location>
        <begin position="204"/>
        <end position="225"/>
    </location>
</feature>
<organism evidence="7 8">
    <name type="scientific">Rubrivivax gelatinosus</name>
    <name type="common">Rhodocyclus gelatinosus</name>
    <name type="synonym">Rhodopseudomonas gelatinosa</name>
    <dbReference type="NCBI Taxonomy" id="28068"/>
    <lineage>
        <taxon>Bacteria</taxon>
        <taxon>Pseudomonadati</taxon>
        <taxon>Pseudomonadota</taxon>
        <taxon>Betaproteobacteria</taxon>
        <taxon>Burkholderiales</taxon>
        <taxon>Sphaerotilaceae</taxon>
        <taxon>Rubrivivax</taxon>
    </lineage>
</organism>
<feature type="transmembrane region" description="Helical" evidence="6">
    <location>
        <begin position="232"/>
        <end position="251"/>
    </location>
</feature>
<keyword evidence="2" id="KW-1003">Cell membrane</keyword>
<dbReference type="EMBL" id="NRRU01000048">
    <property type="protein sequence ID" value="MBK1713817.1"/>
    <property type="molecule type" value="Genomic_DNA"/>
</dbReference>
<dbReference type="Proteomes" id="UP001041814">
    <property type="component" value="Unassembled WGS sequence"/>
</dbReference>
<reference evidence="7" key="1">
    <citation type="submission" date="2017-08" db="EMBL/GenBank/DDBJ databases">
        <authorList>
            <person name="Imhoff J.F."/>
            <person name="Rahn T."/>
            <person name="Kuenzel S."/>
            <person name="Neulinger S.C."/>
        </authorList>
    </citation>
    <scope>NUCLEOTIDE SEQUENCE</scope>
    <source>
        <strain evidence="7">IM 151</strain>
    </source>
</reference>
<protein>
    <recommendedName>
        <fullName evidence="9">Polysaccharide biosynthesis protein C-terminal domain-containing protein</fullName>
    </recommendedName>
</protein>
<sequence length="294" mass="31695">MLAVALLESLSLRETLLQAQSRFRLLSVLGTGRTIVGFSARLTVFLTGNASVAAMLCIAVAELVVMRGGTLALGMRRPKPDGKPVQVLSRREFANYASVTLLSLCYSRLDFLIGSQMLEPEEFGHYLAAQRFVEIYGFFATVIGALMMPDVAKLNGTAAFSYALHKSARMGILAIAICLVNVVVVRPLLPIIAGPRFAGIDHYYLILTFGLLPLFCGLPLGRIALAQRLPSLMMWGGTVAISLSAVLFFWLKDLASPGLVLASAMVTGNSIGCLVVMFLIWRRASPKPPTSLSS</sequence>
<dbReference type="PANTHER" id="PTHR30250:SF11">
    <property type="entry name" value="O-ANTIGEN TRANSPORTER-RELATED"/>
    <property type="match status" value="1"/>
</dbReference>
<feature type="transmembrane region" description="Helical" evidence="6">
    <location>
        <begin position="257"/>
        <end position="281"/>
    </location>
</feature>
<evidence type="ECO:0000256" key="2">
    <source>
        <dbReference type="ARBA" id="ARBA00022475"/>
    </source>
</evidence>
<evidence type="ECO:0000256" key="4">
    <source>
        <dbReference type="ARBA" id="ARBA00022989"/>
    </source>
</evidence>
<evidence type="ECO:0008006" key="9">
    <source>
        <dbReference type="Google" id="ProtNLM"/>
    </source>
</evidence>
<gene>
    <name evidence="7" type="ORF">CKO43_13635</name>
</gene>
<feature type="transmembrane region" description="Helical" evidence="6">
    <location>
        <begin position="133"/>
        <end position="152"/>
    </location>
</feature>
<dbReference type="PANTHER" id="PTHR30250">
    <property type="entry name" value="PST FAMILY PREDICTED COLANIC ACID TRANSPORTER"/>
    <property type="match status" value="1"/>
</dbReference>
<reference evidence="7" key="2">
    <citation type="journal article" date="2020" name="Microorganisms">
        <title>Osmotic Adaptation and Compatible Solute Biosynthesis of Phototrophic Bacteria as Revealed from Genome Analyses.</title>
        <authorList>
            <person name="Imhoff J.F."/>
            <person name="Rahn T."/>
            <person name="Kunzel S."/>
            <person name="Keller A."/>
            <person name="Neulinger S.C."/>
        </authorList>
    </citation>
    <scope>NUCLEOTIDE SEQUENCE</scope>
    <source>
        <strain evidence="7">IM 151</strain>
    </source>
</reference>
<evidence type="ECO:0000256" key="3">
    <source>
        <dbReference type="ARBA" id="ARBA00022692"/>
    </source>
</evidence>
<evidence type="ECO:0000256" key="6">
    <source>
        <dbReference type="SAM" id="Phobius"/>
    </source>
</evidence>
<evidence type="ECO:0000256" key="5">
    <source>
        <dbReference type="ARBA" id="ARBA00023136"/>
    </source>
</evidence>
<accession>A0ABS1DUZ5</accession>
<keyword evidence="5 6" id="KW-0472">Membrane</keyword>
<comment type="subcellular location">
    <subcellularLocation>
        <location evidence="1">Cell membrane</location>
        <topology evidence="1">Multi-pass membrane protein</topology>
    </subcellularLocation>
</comment>
<feature type="transmembrane region" description="Helical" evidence="6">
    <location>
        <begin position="52"/>
        <end position="73"/>
    </location>
</feature>
<keyword evidence="3 6" id="KW-0812">Transmembrane</keyword>
<dbReference type="InterPro" id="IPR050833">
    <property type="entry name" value="Poly_Biosynth_Transport"/>
</dbReference>
<proteinExistence type="predicted"/>
<keyword evidence="8" id="KW-1185">Reference proteome</keyword>
<evidence type="ECO:0000313" key="7">
    <source>
        <dbReference type="EMBL" id="MBK1713817.1"/>
    </source>
</evidence>
<comment type="caution">
    <text evidence="7">The sequence shown here is derived from an EMBL/GenBank/DDBJ whole genome shotgun (WGS) entry which is preliminary data.</text>
</comment>
<feature type="transmembrane region" description="Helical" evidence="6">
    <location>
        <begin position="172"/>
        <end position="192"/>
    </location>
</feature>
<name>A0ABS1DUZ5_RUBGE</name>
<evidence type="ECO:0000256" key="1">
    <source>
        <dbReference type="ARBA" id="ARBA00004651"/>
    </source>
</evidence>
<keyword evidence="4 6" id="KW-1133">Transmembrane helix</keyword>